<accession>A0A5B8RIV6</accession>
<proteinExistence type="predicted"/>
<reference evidence="1" key="1">
    <citation type="submission" date="2019-06" db="EMBL/GenBank/DDBJ databases">
        <authorList>
            <person name="Murdoch R.W."/>
            <person name="Fathepure B."/>
        </authorList>
    </citation>
    <scope>NUCLEOTIDE SEQUENCE</scope>
</reference>
<gene>
    <name evidence="1" type="ORF">KBTEX_03835</name>
</gene>
<dbReference type="EMBL" id="MN079259">
    <property type="protein sequence ID" value="QEA07484.1"/>
    <property type="molecule type" value="Genomic_DNA"/>
</dbReference>
<evidence type="ECO:0000313" key="1">
    <source>
        <dbReference type="EMBL" id="QEA07484.1"/>
    </source>
</evidence>
<name>A0A5B8RIV6_9ZZZZ</name>
<organism evidence="1">
    <name type="scientific">uncultured organism</name>
    <dbReference type="NCBI Taxonomy" id="155900"/>
    <lineage>
        <taxon>unclassified sequences</taxon>
        <taxon>environmental samples</taxon>
    </lineage>
</organism>
<protein>
    <submittedName>
        <fullName evidence="1">Uncharacterized protein</fullName>
    </submittedName>
</protein>
<dbReference type="AlphaFoldDB" id="A0A5B8RIV6"/>
<sequence length="287" mass="30736">MSAALSSRPTRPTAARCRSLRSRPRLTSAVPRYHGTAVPLLVGRLLLAADISGGVLTPAAPGPRVRPSPAIVPWAGGARRSPMSCGDVGCPEQATYAANRGPMPVSPVTTSFDIARAPVPWHGRSPAVGRLLLAADISGGVLRLRRLVHAYGRARPLSRGRRRPAFSDVARGCRLPSSSRPTRPTAARCRSLRSRPRLTSPVPRYQGTAVPLLVGRLLLAADISGGVLRLRRLVHAYGRARPLSRGRRRPAFSDVARGCRLPSSSRAVAERRAGAASPCRPWARARR</sequence>